<dbReference type="InterPro" id="IPR017871">
    <property type="entry name" value="ABC_transporter-like_CS"/>
</dbReference>
<feature type="transmembrane region" description="Helical" evidence="11">
    <location>
        <begin position="30"/>
        <end position="48"/>
    </location>
</feature>
<evidence type="ECO:0000256" key="4">
    <source>
        <dbReference type="ARBA" id="ARBA00022692"/>
    </source>
</evidence>
<feature type="domain" description="ABC transporter" evidence="12">
    <location>
        <begin position="1255"/>
        <end position="1483"/>
    </location>
</feature>
<dbReference type="OrthoDB" id="8061355at2759"/>
<dbReference type="PROSITE" id="PS00211">
    <property type="entry name" value="ABC_TRANSPORTER_1"/>
    <property type="match status" value="2"/>
</dbReference>
<name>A0A0A1THM8_9HYPO</name>
<evidence type="ECO:0000313" key="14">
    <source>
        <dbReference type="Proteomes" id="UP000039046"/>
    </source>
</evidence>
<dbReference type="GO" id="GO:0005319">
    <property type="term" value="F:lipid transporter activity"/>
    <property type="evidence" value="ECO:0007669"/>
    <property type="project" value="TreeGrafter"/>
</dbReference>
<dbReference type="Proteomes" id="UP000039046">
    <property type="component" value="Unassembled WGS sequence"/>
</dbReference>
<feature type="transmembrane region" description="Helical" evidence="11">
    <location>
        <begin position="1150"/>
        <end position="1171"/>
    </location>
</feature>
<dbReference type="InterPro" id="IPR003593">
    <property type="entry name" value="AAA+_ATPase"/>
</dbReference>
<comment type="similarity">
    <text evidence="2">Belongs to the ABC transporter superfamily. ABCA family.</text>
</comment>
<dbReference type="InterPro" id="IPR026082">
    <property type="entry name" value="ABCA"/>
</dbReference>
<dbReference type="PANTHER" id="PTHR19229">
    <property type="entry name" value="ATP-BINDING CASSETTE TRANSPORTER SUBFAMILY A ABCA"/>
    <property type="match status" value="1"/>
</dbReference>
<dbReference type="Pfam" id="PF00005">
    <property type="entry name" value="ABC_tran"/>
    <property type="match status" value="2"/>
</dbReference>
<feature type="transmembrane region" description="Helical" evidence="11">
    <location>
        <begin position="232"/>
        <end position="251"/>
    </location>
</feature>
<feature type="domain" description="ABC transporter" evidence="12">
    <location>
        <begin position="463"/>
        <end position="698"/>
    </location>
</feature>
<keyword evidence="8 11" id="KW-1133">Transmembrane helix</keyword>
<evidence type="ECO:0000256" key="7">
    <source>
        <dbReference type="ARBA" id="ARBA00022840"/>
    </source>
</evidence>
<evidence type="ECO:0000259" key="12">
    <source>
        <dbReference type="PROSITE" id="PS50893"/>
    </source>
</evidence>
<keyword evidence="4 11" id="KW-0812">Transmembrane</keyword>
<keyword evidence="7" id="KW-0067">ATP-binding</keyword>
<evidence type="ECO:0000256" key="11">
    <source>
        <dbReference type="SAM" id="Phobius"/>
    </source>
</evidence>
<dbReference type="GO" id="GO:0140359">
    <property type="term" value="F:ABC-type transporter activity"/>
    <property type="evidence" value="ECO:0007669"/>
    <property type="project" value="InterPro"/>
</dbReference>
<dbReference type="SUPFAM" id="SSF52540">
    <property type="entry name" value="P-loop containing nucleoside triphosphate hydrolases"/>
    <property type="match status" value="2"/>
</dbReference>
<dbReference type="CDD" id="cd03263">
    <property type="entry name" value="ABC_subfamily_A"/>
    <property type="match status" value="2"/>
</dbReference>
<dbReference type="Gene3D" id="3.40.50.300">
    <property type="entry name" value="P-loop containing nucleotide triphosphate hydrolases"/>
    <property type="match status" value="2"/>
</dbReference>
<dbReference type="GO" id="GO:0016020">
    <property type="term" value="C:membrane"/>
    <property type="evidence" value="ECO:0007669"/>
    <property type="project" value="UniProtKB-SubCell"/>
</dbReference>
<comment type="subcellular location">
    <subcellularLocation>
        <location evidence="1">Membrane</location>
        <topology evidence="1">Multi-pass membrane protein</topology>
    </subcellularLocation>
</comment>
<accession>A0A0A1THM8</accession>
<evidence type="ECO:0000256" key="9">
    <source>
        <dbReference type="ARBA" id="ARBA00023136"/>
    </source>
</evidence>
<reference evidence="13 14" key="1">
    <citation type="journal article" date="2015" name="Genome Announc.">
        <title>Draft Genome Sequence and Gene Annotation of the Entomopathogenic Fungus Verticillium hemipterigenum.</title>
        <authorList>
            <person name="Horn F."/>
            <person name="Habel A."/>
            <person name="Scharf D.H."/>
            <person name="Dworschak J."/>
            <person name="Brakhage A.A."/>
            <person name="Guthke R."/>
            <person name="Hertweck C."/>
            <person name="Linde J."/>
        </authorList>
    </citation>
    <scope>NUCLEOTIDE SEQUENCE [LARGE SCALE GENOMIC DNA]</scope>
</reference>
<feature type="transmembrane region" description="Helical" evidence="11">
    <location>
        <begin position="1007"/>
        <end position="1025"/>
    </location>
</feature>
<feature type="transmembrane region" description="Helical" evidence="11">
    <location>
        <begin position="825"/>
        <end position="846"/>
    </location>
</feature>
<feature type="transmembrane region" description="Helical" evidence="11">
    <location>
        <begin position="418"/>
        <end position="438"/>
    </location>
</feature>
<keyword evidence="9 11" id="KW-0472">Membrane</keyword>
<feature type="region of interest" description="Disordered" evidence="10">
    <location>
        <begin position="771"/>
        <end position="790"/>
    </location>
</feature>
<dbReference type="PROSITE" id="PS50893">
    <property type="entry name" value="ABC_TRANSPORTER_2"/>
    <property type="match status" value="2"/>
</dbReference>
<proteinExistence type="inferred from homology"/>
<dbReference type="InterPro" id="IPR013525">
    <property type="entry name" value="ABC2_TM"/>
</dbReference>
<dbReference type="InterPro" id="IPR027417">
    <property type="entry name" value="P-loop_NTPase"/>
</dbReference>
<feature type="transmembrane region" description="Helical" evidence="11">
    <location>
        <begin position="1046"/>
        <end position="1072"/>
    </location>
</feature>
<feature type="transmembrane region" description="Helical" evidence="11">
    <location>
        <begin position="1191"/>
        <end position="1215"/>
    </location>
</feature>
<dbReference type="EMBL" id="CDHN01000003">
    <property type="protein sequence ID" value="CEJ90030.1"/>
    <property type="molecule type" value="Genomic_DNA"/>
</dbReference>
<evidence type="ECO:0000256" key="10">
    <source>
        <dbReference type="SAM" id="MobiDB-lite"/>
    </source>
</evidence>
<sequence length="1611" mass="174365">MAPSSNDLYRQTTTLTNKTFKIVIARHFRSTLYSALVLPVIASVYLGIGQKFNQPNDKFGVGTPHAITSLPDALHNGLGGRDTVLLINNGPATSEVDRVFKSLEDTIHGAGANATRLPNEDEIGRICKASLRGTSTCFGAVVVNSSPSGGSTDDKQGWNYTIRADYGLGISFRVDKTDNDNAMYTLPLQNAVNAAILGKDASKIAKIQELPITSITDSEREAENLRQYQTSFINYLSVSFIIALIGVSYHLPGFIATEREAGLSQLIDAMMPVSKGWHRQLARLLSQYGAFALTYLPGWIISAVVCRVLIWSNTNMGILIVHFILSGLAMTSMSLLGACFFRKAQLAGIVTAVVWLVLGIAAQVTARGSIGAVIVLSLLFTPSNFVYFIVYVARYERQGVGANLAHAANDEYWQLPGYVFWIFLILQASIYPFVAAFAERTLHGVTTGVRLNSAPVDGSGDAIRIDSMTKIYEPSFLRRFFAFVSPPRPRVVAVDRLSLRAKKGQILALLGANGSGKSTTLDAIAGTSNFTSGDMFVDVSGGLGIAPQKNVLWDDLTVFEHIKIFNQLKTPSNPASDDEIHALIDAVGLKTKTKAISKTLSGGQKRKLQLGMMLTGDSAICCVDEVSSGIDPLSRRKIWDILLSERGKRTIVMTTHFLDEADLLADQIAVLSKGKLRAEGSSALLKDTYGAGYRVHVLNARDVLNKAPEVQGVQRTMASNTITYLAPSSDLAAQVIRVLEQRGIAYKLSGPTIEDVFLNLAEEVRDEGLIDDDNSMARDRSSDSTYGGKGHDAQSLDLLQGKTVSMAHQFVVFLRKRFTILKTNWIPYAAVFLIPIVATAIIQLLVHDVTAAGCAPQAQSSDISNDQYDKLLSHPFLVAGPSAAFTSAVTGLGNVFGQGSSSSSAPPKISGSEITFGNTTIKLTDTYNDWTAALESNKRDLMPGGIWLGDSSSDPTFAYRANNYSSIETSTVAQGLLDSLLTNMPITATYKAFAAGIPPNTGSGLQLIVYFAVACSVLPGLLAMYPNTERRQNVRALQYSSGARALPLWAAHLVFDMSFIVVAMGIVVAILAGTSAAAFYHIGYIYPILVFWGSASISIGYTLSLICPTTLSTYAMSAVISGLGFAVYIISYLFILTLSDPTLTDNNILIANWVISIFFPTGSLIRAFMVATNVFSTTCTGFELQSNPGALTAYGGPILYLIALTIFWFSLTVWIDSSDGKYQSGKPQPSEEHEDEELAAEKARVENPGEDAKGLRVVHLTKAFNKSTAVDNVTFGVDHGEVFALLGPNGAGKSTTISLIRGDLAPSKRGGDVFIENASITKQRPQARANLGVCPQFDAIDSMTVEEHLCHYARLRGIQDVHHQVQAVIRAVGLQAYRSVMAHTLSGGNKRKLSLAIALTGNPSVILLDEPSSGLDAAAKRIMWRTLQTLVPGRSILLTTHSMEEADALATRAGIMARRMLALGTTENLCQRFGDTLHVHLVAQSAPHSTPEEMDRVRRWLEAKFPGAKIEHETYHGQMRFSIPASSVPAAADDSDEKGIKKTDSEGSAIGHLLMILEEHKQELGIAHHSVSPTTLNEVFLAIVSKHDVQEEGYGTEKKKPWYKKSMFRKD</sequence>
<dbReference type="GO" id="GO:0005524">
    <property type="term" value="F:ATP binding"/>
    <property type="evidence" value="ECO:0007669"/>
    <property type="project" value="UniProtKB-KW"/>
</dbReference>
<protein>
    <recommendedName>
        <fullName evidence="12">ABC transporter domain-containing protein</fullName>
    </recommendedName>
</protein>
<keyword evidence="3" id="KW-0813">Transport</keyword>
<dbReference type="FunFam" id="3.40.50.300:FF:001345">
    <property type="entry name" value="Related to ABC transporter"/>
    <property type="match status" value="1"/>
</dbReference>
<keyword evidence="14" id="KW-1185">Reference proteome</keyword>
<feature type="transmembrane region" description="Helical" evidence="11">
    <location>
        <begin position="344"/>
        <end position="362"/>
    </location>
</feature>
<feature type="transmembrane region" description="Helical" evidence="11">
    <location>
        <begin position="1084"/>
        <end position="1106"/>
    </location>
</feature>
<feature type="transmembrane region" description="Helical" evidence="11">
    <location>
        <begin position="369"/>
        <end position="393"/>
    </location>
</feature>
<organism evidence="13 14">
    <name type="scientific">[Torrubiella] hemipterigena</name>
    <dbReference type="NCBI Taxonomy" id="1531966"/>
    <lineage>
        <taxon>Eukaryota</taxon>
        <taxon>Fungi</taxon>
        <taxon>Dikarya</taxon>
        <taxon>Ascomycota</taxon>
        <taxon>Pezizomycotina</taxon>
        <taxon>Sordariomycetes</taxon>
        <taxon>Hypocreomycetidae</taxon>
        <taxon>Hypocreales</taxon>
        <taxon>Clavicipitaceae</taxon>
        <taxon>Clavicipitaceae incertae sedis</taxon>
        <taxon>'Torrubiella' clade</taxon>
    </lineage>
</organism>
<dbReference type="InterPro" id="IPR003439">
    <property type="entry name" value="ABC_transporter-like_ATP-bd"/>
</dbReference>
<dbReference type="STRING" id="1531966.A0A0A1THM8"/>
<dbReference type="PANTHER" id="PTHR19229:SF36">
    <property type="entry name" value="ATP-BINDING CASSETTE SUB-FAMILY A MEMBER 2"/>
    <property type="match status" value="1"/>
</dbReference>
<evidence type="ECO:0000256" key="1">
    <source>
        <dbReference type="ARBA" id="ARBA00004141"/>
    </source>
</evidence>
<evidence type="ECO:0000256" key="3">
    <source>
        <dbReference type="ARBA" id="ARBA00022448"/>
    </source>
</evidence>
<feature type="transmembrane region" description="Helical" evidence="11">
    <location>
        <begin position="317"/>
        <end position="338"/>
    </location>
</feature>
<keyword evidence="6" id="KW-0547">Nucleotide-binding</keyword>
<evidence type="ECO:0000256" key="2">
    <source>
        <dbReference type="ARBA" id="ARBA00008869"/>
    </source>
</evidence>
<evidence type="ECO:0000256" key="8">
    <source>
        <dbReference type="ARBA" id="ARBA00022989"/>
    </source>
</evidence>
<feature type="transmembrane region" description="Helical" evidence="11">
    <location>
        <begin position="288"/>
        <end position="310"/>
    </location>
</feature>
<dbReference type="HOGENOM" id="CLU_001640_2_0_1"/>
<evidence type="ECO:0000313" key="13">
    <source>
        <dbReference type="EMBL" id="CEJ90030.1"/>
    </source>
</evidence>
<evidence type="ECO:0000256" key="6">
    <source>
        <dbReference type="ARBA" id="ARBA00022741"/>
    </source>
</evidence>
<evidence type="ECO:0000256" key="5">
    <source>
        <dbReference type="ARBA" id="ARBA00022737"/>
    </source>
</evidence>
<dbReference type="Pfam" id="PF12698">
    <property type="entry name" value="ABC2_membrane_3"/>
    <property type="match status" value="2"/>
</dbReference>
<dbReference type="SMART" id="SM00382">
    <property type="entry name" value="AAA"/>
    <property type="match status" value="2"/>
</dbReference>
<keyword evidence="5" id="KW-0677">Repeat</keyword>
<feature type="transmembrane region" description="Helical" evidence="11">
    <location>
        <begin position="1118"/>
        <end position="1138"/>
    </location>
</feature>
<dbReference type="GO" id="GO:0016887">
    <property type="term" value="F:ATP hydrolysis activity"/>
    <property type="evidence" value="ECO:0007669"/>
    <property type="project" value="InterPro"/>
</dbReference>
<gene>
    <name evidence="13" type="ORF">VHEMI05840</name>
</gene>